<dbReference type="InterPro" id="IPR036393">
    <property type="entry name" value="AceGlu_kinase-like_sf"/>
</dbReference>
<dbReference type="UniPathway" id="UPA00050">
    <property type="reaction ID" value="UER00461"/>
</dbReference>
<evidence type="ECO:0000256" key="4">
    <source>
        <dbReference type="ARBA" id="ARBA00022679"/>
    </source>
</evidence>
<keyword evidence="4 11" id="KW-0808">Transferase</keyword>
<dbReference type="Proteomes" id="UP000051248">
    <property type="component" value="Unassembled WGS sequence"/>
</dbReference>
<keyword evidence="12" id="KW-0028">Amino-acid biosynthesis</keyword>
<dbReference type="EC" id="2.7.2.4" evidence="11"/>
<dbReference type="InterPro" id="IPR001341">
    <property type="entry name" value="Asp_kinase"/>
</dbReference>
<comment type="catalytic activity">
    <reaction evidence="9 11">
        <text>L-aspartate + ATP = 4-phospho-L-aspartate + ADP</text>
        <dbReference type="Rhea" id="RHEA:23776"/>
        <dbReference type="ChEBI" id="CHEBI:29991"/>
        <dbReference type="ChEBI" id="CHEBI:30616"/>
        <dbReference type="ChEBI" id="CHEBI:57535"/>
        <dbReference type="ChEBI" id="CHEBI:456216"/>
        <dbReference type="EC" id="2.7.2.4"/>
    </reaction>
</comment>
<feature type="domain" description="Aspartokinase ACT" evidence="14">
    <location>
        <begin position="370"/>
        <end position="428"/>
    </location>
</feature>
<feature type="domain" description="Aspartate/glutamate/uridylate kinase" evidence="13">
    <location>
        <begin position="2"/>
        <end position="259"/>
    </location>
</feature>
<evidence type="ECO:0000256" key="3">
    <source>
        <dbReference type="ARBA" id="ARBA00010122"/>
    </source>
</evidence>
<keyword evidence="6 11" id="KW-0418">Kinase</keyword>
<evidence type="ECO:0000313" key="16">
    <source>
        <dbReference type="Proteomes" id="UP000051248"/>
    </source>
</evidence>
<evidence type="ECO:0000256" key="11">
    <source>
        <dbReference type="RuleBase" id="RU003448"/>
    </source>
</evidence>
<dbReference type="NCBIfam" id="NF006540">
    <property type="entry name" value="PRK09034.1"/>
    <property type="match status" value="1"/>
</dbReference>
<dbReference type="UniPathway" id="UPA00051">
    <property type="reaction ID" value="UER00462"/>
</dbReference>
<comment type="pathway">
    <text evidence="2 12">Amino-acid biosynthesis; L-lysine biosynthesis via DAP pathway; (S)-tetrahydrodipicolinate from L-aspartate: step 1/4.</text>
</comment>
<keyword evidence="8" id="KW-0220">Diaminopimelate biosynthesis</keyword>
<evidence type="ECO:0000256" key="7">
    <source>
        <dbReference type="ARBA" id="ARBA00022840"/>
    </source>
</evidence>
<keyword evidence="5 10" id="KW-0547">Nucleotide-binding</keyword>
<comment type="pathway">
    <text evidence="12">Amino-acid biosynthesis; L-threonine biosynthesis; L-threonine from L-aspartate: step 1/5.</text>
</comment>
<dbReference type="GO" id="GO:0005524">
    <property type="term" value="F:ATP binding"/>
    <property type="evidence" value="ECO:0007669"/>
    <property type="project" value="UniProtKB-KW"/>
</dbReference>
<reference evidence="15 16" key="1">
    <citation type="journal article" date="2015" name="Genome Announc.">
        <title>Expanding the biotechnology potential of lactobacilli through comparative genomics of 213 strains and associated genera.</title>
        <authorList>
            <person name="Sun Z."/>
            <person name="Harris H.M."/>
            <person name="McCann A."/>
            <person name="Guo C."/>
            <person name="Argimon S."/>
            <person name="Zhang W."/>
            <person name="Yang X."/>
            <person name="Jeffery I.B."/>
            <person name="Cooney J.C."/>
            <person name="Kagawa T.F."/>
            <person name="Liu W."/>
            <person name="Song Y."/>
            <person name="Salvetti E."/>
            <person name="Wrobel A."/>
            <person name="Rasinkangas P."/>
            <person name="Parkhill J."/>
            <person name="Rea M.C."/>
            <person name="O'Sullivan O."/>
            <person name="Ritari J."/>
            <person name="Douillard F.P."/>
            <person name="Paul Ross R."/>
            <person name="Yang R."/>
            <person name="Briner A.E."/>
            <person name="Felis G.E."/>
            <person name="de Vos W.M."/>
            <person name="Barrangou R."/>
            <person name="Klaenhammer T.R."/>
            <person name="Caufield P.W."/>
            <person name="Cui Y."/>
            <person name="Zhang H."/>
            <person name="O'Toole P.W."/>
        </authorList>
    </citation>
    <scope>NUCLEOTIDE SEQUENCE [LARGE SCALE GENOMIC DNA]</scope>
    <source>
        <strain evidence="15 16">DSM 19682</strain>
    </source>
</reference>
<dbReference type="OrthoDB" id="9799110at2"/>
<dbReference type="PANTHER" id="PTHR21499">
    <property type="entry name" value="ASPARTATE KINASE"/>
    <property type="match status" value="1"/>
</dbReference>
<dbReference type="GO" id="GO:0005829">
    <property type="term" value="C:cytosol"/>
    <property type="evidence" value="ECO:0007669"/>
    <property type="project" value="TreeGrafter"/>
</dbReference>
<gene>
    <name evidence="15" type="ORF">FD03_GL002381</name>
</gene>
<evidence type="ECO:0000256" key="5">
    <source>
        <dbReference type="ARBA" id="ARBA00022741"/>
    </source>
</evidence>
<keyword evidence="7 10" id="KW-0067">ATP-binding</keyword>
<dbReference type="SUPFAM" id="SSF55021">
    <property type="entry name" value="ACT-like"/>
    <property type="match status" value="2"/>
</dbReference>
<dbReference type="InterPro" id="IPR001048">
    <property type="entry name" value="Asp/Glu/Uridylate_kinase"/>
</dbReference>
<evidence type="ECO:0000259" key="14">
    <source>
        <dbReference type="Pfam" id="PF22468"/>
    </source>
</evidence>
<evidence type="ECO:0000259" key="13">
    <source>
        <dbReference type="Pfam" id="PF00696"/>
    </source>
</evidence>
<evidence type="ECO:0000256" key="1">
    <source>
        <dbReference type="ARBA" id="ARBA00003121"/>
    </source>
</evidence>
<dbReference type="InterPro" id="IPR054352">
    <property type="entry name" value="ACT_Aspartokinase"/>
</dbReference>
<dbReference type="GO" id="GO:0009090">
    <property type="term" value="P:homoserine biosynthetic process"/>
    <property type="evidence" value="ECO:0007669"/>
    <property type="project" value="TreeGrafter"/>
</dbReference>
<evidence type="ECO:0000256" key="10">
    <source>
        <dbReference type="PIRSR" id="PIRSR000726-1"/>
    </source>
</evidence>
<dbReference type="RefSeq" id="WP_025023917.1">
    <property type="nucleotide sequence ID" value="NZ_AZDZ01000022.1"/>
</dbReference>
<dbReference type="PIRSF" id="PIRSF000726">
    <property type="entry name" value="Asp_kin"/>
    <property type="match status" value="1"/>
</dbReference>
<comment type="similarity">
    <text evidence="3 11">Belongs to the aspartokinase family.</text>
</comment>
<dbReference type="AlphaFoldDB" id="A0A0R1K4V6"/>
<dbReference type="NCBIfam" id="TIGR00657">
    <property type="entry name" value="asp_kinases"/>
    <property type="match status" value="1"/>
</dbReference>
<dbReference type="eggNOG" id="COG0527">
    <property type="taxonomic scope" value="Bacteria"/>
</dbReference>
<evidence type="ECO:0000256" key="8">
    <source>
        <dbReference type="ARBA" id="ARBA00022915"/>
    </source>
</evidence>
<dbReference type="Gene3D" id="3.40.1160.10">
    <property type="entry name" value="Acetylglutamate kinase-like"/>
    <property type="match status" value="1"/>
</dbReference>
<evidence type="ECO:0000256" key="2">
    <source>
        <dbReference type="ARBA" id="ARBA00004766"/>
    </source>
</evidence>
<evidence type="ECO:0000256" key="12">
    <source>
        <dbReference type="RuleBase" id="RU004249"/>
    </source>
</evidence>
<protein>
    <recommendedName>
        <fullName evidence="11">Aspartokinase</fullName>
        <ecNumber evidence="11">2.7.2.4</ecNumber>
    </recommendedName>
</protein>
<dbReference type="InterPro" id="IPR005260">
    <property type="entry name" value="Asp_kin_monofn"/>
</dbReference>
<feature type="binding site" evidence="10">
    <location>
        <position position="113"/>
    </location>
    <ligand>
        <name>substrate</name>
    </ligand>
</feature>
<dbReference type="Gene3D" id="3.30.2130.10">
    <property type="entry name" value="VC0802-like"/>
    <property type="match status" value="1"/>
</dbReference>
<comment type="pathway">
    <text evidence="12">Amino-acid biosynthesis; L-methionine biosynthesis via de novo pathway; L-homoserine from L-aspartate: step 1/3.</text>
</comment>
<comment type="function">
    <text evidence="1">Catalyzes the phosphorylation of the beta-carboxyl group of aspartic acid with ATP to yield 4-phospho-L-aspartate, which is involved in the branched biosynthetic pathway leading to the biosynthesis of amino acids threonine, isoleucine and methionine.</text>
</comment>
<name>A0A0R1K4V6_9LACO</name>
<dbReference type="GO" id="GO:0004072">
    <property type="term" value="F:aspartate kinase activity"/>
    <property type="evidence" value="ECO:0007669"/>
    <property type="project" value="UniProtKB-EC"/>
</dbReference>
<dbReference type="InterPro" id="IPR045865">
    <property type="entry name" value="ACT-like_dom_sf"/>
</dbReference>
<dbReference type="SUPFAM" id="SSF53633">
    <property type="entry name" value="Carbamate kinase-like"/>
    <property type="match status" value="1"/>
</dbReference>
<dbReference type="GO" id="GO:0009088">
    <property type="term" value="P:threonine biosynthetic process"/>
    <property type="evidence" value="ECO:0007669"/>
    <property type="project" value="UniProtKB-UniPathway"/>
</dbReference>
<dbReference type="UniPathway" id="UPA00034">
    <property type="reaction ID" value="UER00015"/>
</dbReference>
<dbReference type="GO" id="GO:0019877">
    <property type="term" value="P:diaminopimelate biosynthetic process"/>
    <property type="evidence" value="ECO:0007669"/>
    <property type="project" value="UniProtKB-KW"/>
</dbReference>
<organism evidence="15 16">
    <name type="scientific">Companilactobacillus nodensis DSM 19682 = JCM 14932 = NBRC 107160</name>
    <dbReference type="NCBI Taxonomy" id="1423775"/>
    <lineage>
        <taxon>Bacteria</taxon>
        <taxon>Bacillati</taxon>
        <taxon>Bacillota</taxon>
        <taxon>Bacilli</taxon>
        <taxon>Lactobacillales</taxon>
        <taxon>Lactobacillaceae</taxon>
        <taxon>Companilactobacillus</taxon>
    </lineage>
</organism>
<sequence>MKVVKFGGSSVADAEQFAKVKAIIDDDNERKVVVVSAAGKSAAEKIKITDLLINLDKLRLNDSDYSEVLDKIVERFLKIKNNLKIDFDIENEIKIIENNLKSCSSDYLISRGEFLTAHLMAAYLGFKFIDAADFMTFSNGEIDMSATADKLANLYSENEKIVVPGFYGSQNNNIQLMQRGGSDISGAILANILNADLYENWTDVSGILMADPRIVSKCKRIDSLTYGELQELSYMGFNVFQEEAVQPVRVKNIPTKILNTNHPHSGGTLVVDRIKRNSKQLITGIAGKKNYTIITVKKYQLNKHLEILQSVLSIFQKHNLVVDSVPSGTDSFRFLLPQHELKGILNVVMSELKSKCNLDEVYVNDNIALIAAVSTELSSRPAIAGRIMQYLDKSLINIRLVIQEGSDMKIVFGVSNADYEKTISNIYKNAVGQ</sequence>
<comment type="caution">
    <text evidence="15">The sequence shown here is derived from an EMBL/GenBank/DDBJ whole genome shotgun (WGS) entry which is preliminary data.</text>
</comment>
<evidence type="ECO:0000313" key="15">
    <source>
        <dbReference type="EMBL" id="KRK78605.1"/>
    </source>
</evidence>
<dbReference type="EMBL" id="AZDZ01000022">
    <property type="protein sequence ID" value="KRK78605.1"/>
    <property type="molecule type" value="Genomic_DNA"/>
</dbReference>
<dbReference type="GO" id="GO:0009089">
    <property type="term" value="P:lysine biosynthetic process via diaminopimelate"/>
    <property type="evidence" value="ECO:0007669"/>
    <property type="project" value="UniProtKB-UniPathway"/>
</dbReference>
<dbReference type="PATRIC" id="fig|1423775.4.peg.2422"/>
<feature type="binding site" evidence="10">
    <location>
        <position position="49"/>
    </location>
    <ligand>
        <name>substrate</name>
    </ligand>
</feature>
<dbReference type="STRING" id="1423775.FD03_GL002381"/>
<dbReference type="PROSITE" id="PS00324">
    <property type="entry name" value="ASPARTOKINASE"/>
    <property type="match status" value="1"/>
</dbReference>
<evidence type="ECO:0000256" key="6">
    <source>
        <dbReference type="ARBA" id="ARBA00022777"/>
    </source>
</evidence>
<dbReference type="PANTHER" id="PTHR21499:SF67">
    <property type="entry name" value="ASPARTOKINASE 3"/>
    <property type="match status" value="1"/>
</dbReference>
<accession>A0A0R1K4V6</accession>
<keyword evidence="16" id="KW-1185">Reference proteome</keyword>
<feature type="binding site" evidence="10">
    <location>
        <begin position="5"/>
        <end position="8"/>
    </location>
    <ligand>
        <name>ATP</name>
        <dbReference type="ChEBI" id="CHEBI:30616"/>
    </ligand>
</feature>
<feature type="binding site" evidence="10">
    <location>
        <begin position="202"/>
        <end position="203"/>
    </location>
    <ligand>
        <name>ATP</name>
        <dbReference type="ChEBI" id="CHEBI:30616"/>
    </ligand>
</feature>
<dbReference type="Pfam" id="PF22468">
    <property type="entry name" value="ACT_9"/>
    <property type="match status" value="1"/>
</dbReference>
<proteinExistence type="inferred from homology"/>
<dbReference type="InterPro" id="IPR018042">
    <property type="entry name" value="Aspartate_kinase_CS"/>
</dbReference>
<evidence type="ECO:0000256" key="9">
    <source>
        <dbReference type="ARBA" id="ARBA00047872"/>
    </source>
</evidence>
<dbReference type="Pfam" id="PF00696">
    <property type="entry name" value="AA_kinase"/>
    <property type="match status" value="1"/>
</dbReference>
<feature type="binding site" evidence="10">
    <location>
        <position position="213"/>
    </location>
    <ligand>
        <name>ATP</name>
        <dbReference type="ChEBI" id="CHEBI:30616"/>
    </ligand>
</feature>